<dbReference type="PANTHER" id="PTHR46954">
    <property type="entry name" value="C2H2-TYPE DOMAIN-CONTAINING PROTEIN"/>
    <property type="match status" value="1"/>
</dbReference>
<dbReference type="AlphaFoldDB" id="A0A8J2KYD5"/>
<dbReference type="PANTHER" id="PTHR46954:SF1">
    <property type="entry name" value="C2H2-TYPE DOMAIN-CONTAINING PROTEIN"/>
    <property type="match status" value="1"/>
</dbReference>
<dbReference type="Proteomes" id="UP000708208">
    <property type="component" value="Unassembled WGS sequence"/>
</dbReference>
<name>A0A8J2KYD5_9HEXA</name>
<protein>
    <submittedName>
        <fullName evidence="2">Uncharacterized protein</fullName>
    </submittedName>
</protein>
<accession>A0A8J2KYD5</accession>
<sequence length="207" mass="23613">MTEQQRNTPAQQKCKNELNQVNKEIVELTRIKDTGLFFTSDMGKKLKDLRTHADKLQTNLKKLKSNCEAAVKSRVKRKQQLESIKELLPETVATLGRTKKGRPCLEEKQTGLTKAILDIVSRNCNADEKRRCETLMSNMRLKDLLVELKSMGFKISRNGLSLRFKPRNKTSHWGRRHVSTVNVKLAKAANTLSKKHIDTHFAAGTIM</sequence>
<reference evidence="2" key="1">
    <citation type="submission" date="2021-06" db="EMBL/GenBank/DDBJ databases">
        <authorList>
            <person name="Hodson N. C."/>
            <person name="Mongue J. A."/>
            <person name="Jaron S. K."/>
        </authorList>
    </citation>
    <scope>NUCLEOTIDE SEQUENCE</scope>
</reference>
<keyword evidence="3" id="KW-1185">Reference proteome</keyword>
<proteinExistence type="predicted"/>
<evidence type="ECO:0000256" key="1">
    <source>
        <dbReference type="SAM" id="Coils"/>
    </source>
</evidence>
<feature type="non-terminal residue" evidence="2">
    <location>
        <position position="1"/>
    </location>
</feature>
<dbReference type="EMBL" id="CAJVCH010525904">
    <property type="protein sequence ID" value="CAG7822262.1"/>
    <property type="molecule type" value="Genomic_DNA"/>
</dbReference>
<organism evidence="2 3">
    <name type="scientific">Allacma fusca</name>
    <dbReference type="NCBI Taxonomy" id="39272"/>
    <lineage>
        <taxon>Eukaryota</taxon>
        <taxon>Metazoa</taxon>
        <taxon>Ecdysozoa</taxon>
        <taxon>Arthropoda</taxon>
        <taxon>Hexapoda</taxon>
        <taxon>Collembola</taxon>
        <taxon>Symphypleona</taxon>
        <taxon>Sminthuridae</taxon>
        <taxon>Allacma</taxon>
    </lineage>
</organism>
<evidence type="ECO:0000313" key="2">
    <source>
        <dbReference type="EMBL" id="CAG7822262.1"/>
    </source>
</evidence>
<evidence type="ECO:0000313" key="3">
    <source>
        <dbReference type="Proteomes" id="UP000708208"/>
    </source>
</evidence>
<comment type="caution">
    <text evidence="2">The sequence shown here is derived from an EMBL/GenBank/DDBJ whole genome shotgun (WGS) entry which is preliminary data.</text>
</comment>
<gene>
    <name evidence="2" type="ORF">AFUS01_LOCUS32545</name>
</gene>
<keyword evidence="1" id="KW-0175">Coiled coil</keyword>
<dbReference type="OrthoDB" id="2433005at2759"/>
<feature type="coiled-coil region" evidence="1">
    <location>
        <begin position="11"/>
        <end position="73"/>
    </location>
</feature>